<dbReference type="InterPro" id="IPR052164">
    <property type="entry name" value="Anthracycline_SecMetBiosynth"/>
</dbReference>
<dbReference type="RefSeq" id="WP_131152265.1">
    <property type="nucleotide sequence ID" value="NZ_SJTG01000004.1"/>
</dbReference>
<evidence type="ECO:0000313" key="3">
    <source>
        <dbReference type="Proteomes" id="UP000291822"/>
    </source>
</evidence>
<evidence type="ECO:0000259" key="1">
    <source>
        <dbReference type="PROSITE" id="PS51819"/>
    </source>
</evidence>
<dbReference type="Pfam" id="PF18029">
    <property type="entry name" value="Glyoxalase_6"/>
    <property type="match status" value="1"/>
</dbReference>
<dbReference type="EMBL" id="SJTG01000004">
    <property type="protein sequence ID" value="TCI07793.1"/>
    <property type="molecule type" value="Genomic_DNA"/>
</dbReference>
<dbReference type="PANTHER" id="PTHR33993">
    <property type="entry name" value="GLYOXALASE-RELATED"/>
    <property type="match status" value="1"/>
</dbReference>
<keyword evidence="3" id="KW-1185">Reference proteome</keyword>
<dbReference type="Proteomes" id="UP000291822">
    <property type="component" value="Unassembled WGS sequence"/>
</dbReference>
<dbReference type="CDD" id="cd06587">
    <property type="entry name" value="VOC"/>
    <property type="match status" value="1"/>
</dbReference>
<dbReference type="AlphaFoldDB" id="A0A4R0YPT2"/>
<dbReference type="PANTHER" id="PTHR33993:SF5">
    <property type="entry name" value="GLYOXALASE"/>
    <property type="match status" value="1"/>
</dbReference>
<dbReference type="InterPro" id="IPR029068">
    <property type="entry name" value="Glyas_Bleomycin-R_OHBP_Dase"/>
</dbReference>
<dbReference type="Gene3D" id="3.10.180.10">
    <property type="entry name" value="2,3-Dihydroxybiphenyl 1,2-Dioxygenase, domain 1"/>
    <property type="match status" value="1"/>
</dbReference>
<gene>
    <name evidence="2" type="ORF">EZM97_24235</name>
</gene>
<accession>A0A4R0YPT2</accession>
<sequence>MAKITGLGGIFFKSRDPIALSKWYAEHLGLPAQEWGGAMFTEDESRPGKTLWSPFKADTAYFGAGPQTFMINFRVDDLDSVLINLRRAGVDVDDKSEASEYGKFGWFTDPEGHRVELWEPPASA</sequence>
<evidence type="ECO:0000313" key="2">
    <source>
        <dbReference type="EMBL" id="TCI07793.1"/>
    </source>
</evidence>
<dbReference type="InterPro" id="IPR041581">
    <property type="entry name" value="Glyoxalase_6"/>
</dbReference>
<dbReference type="InterPro" id="IPR037523">
    <property type="entry name" value="VOC_core"/>
</dbReference>
<dbReference type="SUPFAM" id="SSF54593">
    <property type="entry name" value="Glyoxalase/Bleomycin resistance protein/Dihydroxybiphenyl dioxygenase"/>
    <property type="match status" value="1"/>
</dbReference>
<organism evidence="2 3">
    <name type="scientific">Dyella soli</name>
    <dbReference type="NCBI Taxonomy" id="522319"/>
    <lineage>
        <taxon>Bacteria</taxon>
        <taxon>Pseudomonadati</taxon>
        <taxon>Pseudomonadota</taxon>
        <taxon>Gammaproteobacteria</taxon>
        <taxon>Lysobacterales</taxon>
        <taxon>Rhodanobacteraceae</taxon>
        <taxon>Dyella</taxon>
    </lineage>
</organism>
<dbReference type="PROSITE" id="PS51819">
    <property type="entry name" value="VOC"/>
    <property type="match status" value="1"/>
</dbReference>
<comment type="caution">
    <text evidence="2">The sequence shown here is derived from an EMBL/GenBank/DDBJ whole genome shotgun (WGS) entry which is preliminary data.</text>
</comment>
<reference evidence="2 3" key="1">
    <citation type="submission" date="2019-02" db="EMBL/GenBank/DDBJ databases">
        <title>Dyella amyloliquefaciens sp. nov., isolated from forest soil.</title>
        <authorList>
            <person name="Gao Z.-H."/>
            <person name="Qiu L.-H."/>
        </authorList>
    </citation>
    <scope>NUCLEOTIDE SEQUENCE [LARGE SCALE GENOMIC DNA]</scope>
    <source>
        <strain evidence="2 3">KACC 12747</strain>
    </source>
</reference>
<feature type="domain" description="VOC" evidence="1">
    <location>
        <begin position="6"/>
        <end position="120"/>
    </location>
</feature>
<proteinExistence type="predicted"/>
<protein>
    <submittedName>
        <fullName evidence="2">VOC family protein</fullName>
    </submittedName>
</protein>
<name>A0A4R0YPT2_9GAMM</name>